<dbReference type="InterPro" id="IPR012349">
    <property type="entry name" value="Split_barrel_FMN-bd"/>
</dbReference>
<evidence type="ECO:0000256" key="2">
    <source>
        <dbReference type="SAM" id="MobiDB-lite"/>
    </source>
</evidence>
<dbReference type="EMBL" id="NKHZ01000011">
    <property type="protein sequence ID" value="PNS21373.1"/>
    <property type="molecule type" value="Genomic_DNA"/>
</dbReference>
<dbReference type="InterPro" id="IPR050268">
    <property type="entry name" value="NADH-dep_flavin_reductase"/>
</dbReference>
<feature type="region of interest" description="Disordered" evidence="2">
    <location>
        <begin position="501"/>
        <end position="574"/>
    </location>
</feature>
<dbReference type="SMART" id="SM00903">
    <property type="entry name" value="Flavin_Reduct"/>
    <property type="match status" value="1"/>
</dbReference>
<dbReference type="AlphaFoldDB" id="A0A2K1R2G3"/>
<feature type="compositionally biased region" description="Polar residues" evidence="2">
    <location>
        <begin position="506"/>
        <end position="556"/>
    </location>
</feature>
<dbReference type="PANTHER" id="PTHR30466:SF1">
    <property type="entry name" value="FMN REDUCTASE (NADH) RUTF"/>
    <property type="match status" value="1"/>
</dbReference>
<reference evidence="4 5" key="1">
    <citation type="submission" date="2017-06" db="EMBL/GenBank/DDBJ databases">
        <title>Draft genome sequence of a variant of Elsinoe murrayae.</title>
        <authorList>
            <person name="Cheng Q."/>
        </authorList>
    </citation>
    <scope>NUCLEOTIDE SEQUENCE [LARGE SCALE GENOMIC DNA]</scope>
    <source>
        <strain evidence="4 5">CQ-2017a</strain>
    </source>
</reference>
<dbReference type="InterPro" id="IPR002563">
    <property type="entry name" value="Flavin_Rdtase-like_dom"/>
</dbReference>
<sequence>MTSGCSISKIQARFFSAFYQWSFGIRHPKLPCHTLRSFRHRNFTSSAARLDGAPFRPLDNNKGASTGPNTAIARVQLEPGQVELLERRDGLVEICRMAACEANWRDMEDGNVVLQMEGESKNVRVGMEYLSRLLGTEGILEKKSGKLGVDPFLDLDGTSIPPADSMQNIDTDQSEPALEHMEFVLGPTVRAQQTRPEPTYELTQIKRIITVPAALAELFPYESVATQSQRSLGHGASVSRVMSRGNGNTSPYSAQVRVLGKPIFVDMMCDRLRSLRVSDRRSHQVSLHPSAEPSLAQPFRHLMRSVVNPVAVATSYHNPRDNTPFPSMAGCRGSTISSLSSVTVEPAPIISFNLLTDGETAQKAIRSNLCTVHILADNDHGRDLASRFAKTAAAALDTFDDLALSTQHSVKLEDDRSVSLSGPGVLATLKCRLLQDKTVEIGDHSVIFWEVVKIVQDGETSASPDHTPKPTCLAYAAQQYGRFHHLSETSGNVKTAQHEVIEQPEAESQVTTTDETSTFTPRSDSSLDTEGMEQSAQEDTKPATLQNVLPDTSQPVQRPEAPKTSRKNHEETRTEAEILLDRIMMEEEQAFLRDRGVKKTRKARTLSSQSSTRSYSTSTTFAQRRPYSTSSATPKATTTTTTTTASQDREDPAFLKQTVREFLGLDTIPKGRWVNNRWIRELQNYGPDRVQIAIKGVSADAPDDGSPGGRKNGKDMRIRKLIEHLHRAQRMDHVSDEVMEELVLGKGRGDP</sequence>
<feature type="domain" description="Flavin reductase like" evidence="3">
    <location>
        <begin position="303"/>
        <end position="467"/>
    </location>
</feature>
<dbReference type="Gene3D" id="2.30.110.10">
    <property type="entry name" value="Electron Transport, Fmn-binding Protein, Chain A"/>
    <property type="match status" value="1"/>
</dbReference>
<dbReference type="GO" id="GO:0010181">
    <property type="term" value="F:FMN binding"/>
    <property type="evidence" value="ECO:0007669"/>
    <property type="project" value="InterPro"/>
</dbReference>
<gene>
    <name evidence="4" type="ORF">CAC42_1152</name>
</gene>
<dbReference type="Proteomes" id="UP000243797">
    <property type="component" value="Unassembled WGS sequence"/>
</dbReference>
<organism evidence="4 5">
    <name type="scientific">Sphaceloma murrayae</name>
    <dbReference type="NCBI Taxonomy" id="2082308"/>
    <lineage>
        <taxon>Eukaryota</taxon>
        <taxon>Fungi</taxon>
        <taxon>Dikarya</taxon>
        <taxon>Ascomycota</taxon>
        <taxon>Pezizomycotina</taxon>
        <taxon>Dothideomycetes</taxon>
        <taxon>Dothideomycetidae</taxon>
        <taxon>Myriangiales</taxon>
        <taxon>Elsinoaceae</taxon>
        <taxon>Sphaceloma</taxon>
    </lineage>
</organism>
<accession>A0A2K1R2G3</accession>
<dbReference type="PANTHER" id="PTHR30466">
    <property type="entry name" value="FLAVIN REDUCTASE"/>
    <property type="match status" value="1"/>
</dbReference>
<dbReference type="GO" id="GO:0042602">
    <property type="term" value="F:riboflavin reductase (NADPH) activity"/>
    <property type="evidence" value="ECO:0007669"/>
    <property type="project" value="TreeGrafter"/>
</dbReference>
<evidence type="ECO:0000313" key="4">
    <source>
        <dbReference type="EMBL" id="PNS21373.1"/>
    </source>
</evidence>
<feature type="compositionally biased region" description="Basic and acidic residues" evidence="2">
    <location>
        <begin position="560"/>
        <end position="574"/>
    </location>
</feature>
<dbReference type="STRING" id="2082308.A0A2K1R2G3"/>
<dbReference type="InParanoid" id="A0A2K1R2G3"/>
<proteinExistence type="predicted"/>
<protein>
    <recommendedName>
        <fullName evidence="3">Flavin reductase like domain-containing protein</fullName>
    </recommendedName>
</protein>
<dbReference type="Pfam" id="PF01613">
    <property type="entry name" value="Flavin_Reduct"/>
    <property type="match status" value="1"/>
</dbReference>
<feature type="region of interest" description="Disordered" evidence="2">
    <location>
        <begin position="601"/>
        <end position="647"/>
    </location>
</feature>
<comment type="caution">
    <text evidence="4">The sequence shown here is derived from an EMBL/GenBank/DDBJ whole genome shotgun (WGS) entry which is preliminary data.</text>
</comment>
<keyword evidence="5" id="KW-1185">Reference proteome</keyword>
<name>A0A2K1R2G3_9PEZI</name>
<evidence type="ECO:0000259" key="3">
    <source>
        <dbReference type="SMART" id="SM00903"/>
    </source>
</evidence>
<dbReference type="OrthoDB" id="2015405at2759"/>
<evidence type="ECO:0000313" key="5">
    <source>
        <dbReference type="Proteomes" id="UP000243797"/>
    </source>
</evidence>
<evidence type="ECO:0000256" key="1">
    <source>
        <dbReference type="ARBA" id="ARBA00023002"/>
    </source>
</evidence>
<keyword evidence="1" id="KW-0560">Oxidoreductase</keyword>
<feature type="compositionally biased region" description="Low complexity" evidence="2">
    <location>
        <begin position="605"/>
        <end position="620"/>
    </location>
</feature>
<dbReference type="SUPFAM" id="SSF50475">
    <property type="entry name" value="FMN-binding split barrel"/>
    <property type="match status" value="1"/>
</dbReference>
<feature type="compositionally biased region" description="Low complexity" evidence="2">
    <location>
        <begin position="628"/>
        <end position="646"/>
    </location>
</feature>